<reference evidence="2 3" key="1">
    <citation type="journal article" date="2019" name="Int. J. Syst. Evol. Microbiol.">
        <title>The Global Catalogue of Microorganisms (GCM) 10K type strain sequencing project: providing services to taxonomists for standard genome sequencing and annotation.</title>
        <authorList>
            <consortium name="The Broad Institute Genomics Platform"/>
            <consortium name="The Broad Institute Genome Sequencing Center for Infectious Disease"/>
            <person name="Wu L."/>
            <person name="Ma J."/>
        </authorList>
    </citation>
    <scope>NUCLEOTIDE SEQUENCE [LARGE SCALE GENOMIC DNA]</scope>
    <source>
        <strain evidence="2 3">JCM 4358</strain>
    </source>
</reference>
<feature type="coiled-coil region" evidence="1">
    <location>
        <begin position="375"/>
        <end position="430"/>
    </location>
</feature>
<keyword evidence="1" id="KW-0175">Coiled coil</keyword>
<dbReference type="Gene3D" id="3.40.50.300">
    <property type="entry name" value="P-loop containing nucleotide triphosphate hydrolases"/>
    <property type="match status" value="1"/>
</dbReference>
<feature type="coiled-coil region" evidence="1">
    <location>
        <begin position="288"/>
        <end position="315"/>
    </location>
</feature>
<evidence type="ECO:0000313" key="2">
    <source>
        <dbReference type="EMBL" id="GAA2427469.1"/>
    </source>
</evidence>
<dbReference type="Proteomes" id="UP001499986">
    <property type="component" value="Unassembled WGS sequence"/>
</dbReference>
<evidence type="ECO:0008006" key="4">
    <source>
        <dbReference type="Google" id="ProtNLM"/>
    </source>
</evidence>
<gene>
    <name evidence="2" type="ORF">GCM10010255_82520</name>
</gene>
<protein>
    <recommendedName>
        <fullName evidence="4">Rad50/SbcC-type AAA domain-containing protein</fullName>
    </recommendedName>
</protein>
<dbReference type="RefSeq" id="WP_086842953.1">
    <property type="nucleotide sequence ID" value="NZ_BAAASE010000019.1"/>
</dbReference>
<dbReference type="InterPro" id="IPR027417">
    <property type="entry name" value="P-loop_NTPase"/>
</dbReference>
<keyword evidence="3" id="KW-1185">Reference proteome</keyword>
<proteinExistence type="predicted"/>
<accession>A0ABN3JDC1</accession>
<dbReference type="EMBL" id="BAAASE010000019">
    <property type="protein sequence ID" value="GAA2427469.1"/>
    <property type="molecule type" value="Genomic_DNA"/>
</dbReference>
<comment type="caution">
    <text evidence="2">The sequence shown here is derived from an EMBL/GenBank/DDBJ whole genome shotgun (WGS) entry which is preliminary data.</text>
</comment>
<evidence type="ECO:0000256" key="1">
    <source>
        <dbReference type="SAM" id="Coils"/>
    </source>
</evidence>
<feature type="coiled-coil region" evidence="1">
    <location>
        <begin position="197"/>
        <end position="264"/>
    </location>
</feature>
<evidence type="ECO:0000313" key="3">
    <source>
        <dbReference type="Proteomes" id="UP001499986"/>
    </source>
</evidence>
<name>A0ABN3JDC1_9ACTN</name>
<dbReference type="SUPFAM" id="SSF52540">
    <property type="entry name" value="P-loop containing nucleoside triphosphate hydrolases"/>
    <property type="match status" value="1"/>
</dbReference>
<organism evidence="2 3">
    <name type="scientific">Streptomyces coeruleofuscus</name>
    <dbReference type="NCBI Taxonomy" id="66879"/>
    <lineage>
        <taxon>Bacteria</taxon>
        <taxon>Bacillati</taxon>
        <taxon>Actinomycetota</taxon>
        <taxon>Actinomycetes</taxon>
        <taxon>Kitasatosporales</taxon>
        <taxon>Streptomycetaceae</taxon>
        <taxon>Streptomyces</taxon>
    </lineage>
</organism>
<sequence>MTKPVIAHPDRGIRVESVRLVQHTGEIDEYTFHSGMLNIITGVRNSSKTTTLKAIDYCLGDRDSPRDALTIAVAEKYVEISTDLTLNGTPHTLTRSLHHGRMNKVYIDGDDLNVDAFSSWILQELNWPDLQIPKGIVAGSANQLTPLSFRNTLRHIYRNENSWTDFANKEAEFIRRAVVSQLLGFARVKYSNTDFHIAQARKRLAEAQAIEREVQESTLQAVTAISDRLNIPVARSLEQVAAARDAVRAELDAAYEQRRQLTADINSLVHGGHETTGAGYDTTLTADYENTSRRLQRALDEVTGLEQLHDEHRQSAQTVTAEIGRMQRLITSVDLFDALPVRLCPACEQTVDPRRPHHDDACYLCNQPVSDDQRRRRAQVEIRSLKSELADLQDVIARTTGDLQTAHERRTHLEQQQAELAKRINNERAAQLAPFMTALEDLAGNIAQLEQKMTAFPAIEEILQRRIEATQTVASAQQALNDITEAQPSHQAVGLSPADRCALFADRMNSFLQTYRGHGWVKGSITISDSDLTFYVGTRPWNQILGAELRVLFFLAYSYATLFLANDLDEECAFPGFLMLDNPYQQGIDASVIKSVLQDLGKAAQATGTQVITTQALPQSLRGENVRHIEMPQVYEAS</sequence>